<dbReference type="EMBL" id="JARKNE010000007">
    <property type="protein sequence ID" value="KAK5819367.1"/>
    <property type="molecule type" value="Genomic_DNA"/>
</dbReference>
<dbReference type="SUPFAM" id="SSF53098">
    <property type="entry name" value="Ribonuclease H-like"/>
    <property type="match status" value="1"/>
</dbReference>
<sequence>MALVFVLQTKYGIKNGLFETLEQKSGSFLWKGLSQMRSYVGLWGFPYHVQQLDRIGSYVVDQSERWIIGCNRYLGFCSVIEFELWGIKDGLELFLEWSYDSFLIQTDSMKAINAIQDQAPNGQIQHWLGEFTNSYLK</sequence>
<protein>
    <recommendedName>
        <fullName evidence="3">RNase H type-1 domain-containing protein</fullName>
    </recommendedName>
</protein>
<dbReference type="Gene3D" id="3.30.420.10">
    <property type="entry name" value="Ribonuclease H-like superfamily/Ribonuclease H"/>
    <property type="match status" value="1"/>
</dbReference>
<organism evidence="1 2">
    <name type="scientific">Gossypium arboreum</name>
    <name type="common">Tree cotton</name>
    <name type="synonym">Gossypium nanking</name>
    <dbReference type="NCBI Taxonomy" id="29729"/>
    <lineage>
        <taxon>Eukaryota</taxon>
        <taxon>Viridiplantae</taxon>
        <taxon>Streptophyta</taxon>
        <taxon>Embryophyta</taxon>
        <taxon>Tracheophyta</taxon>
        <taxon>Spermatophyta</taxon>
        <taxon>Magnoliopsida</taxon>
        <taxon>eudicotyledons</taxon>
        <taxon>Gunneridae</taxon>
        <taxon>Pentapetalae</taxon>
        <taxon>rosids</taxon>
        <taxon>malvids</taxon>
        <taxon>Malvales</taxon>
        <taxon>Malvaceae</taxon>
        <taxon>Malvoideae</taxon>
        <taxon>Gossypium</taxon>
    </lineage>
</organism>
<accession>A0ABR0PDI1</accession>
<proteinExistence type="predicted"/>
<comment type="caution">
    <text evidence="1">The sequence shown here is derived from an EMBL/GenBank/DDBJ whole genome shotgun (WGS) entry which is preliminary data.</text>
</comment>
<evidence type="ECO:0008006" key="3">
    <source>
        <dbReference type="Google" id="ProtNLM"/>
    </source>
</evidence>
<dbReference type="InterPro" id="IPR036397">
    <property type="entry name" value="RNaseH_sf"/>
</dbReference>
<evidence type="ECO:0000313" key="1">
    <source>
        <dbReference type="EMBL" id="KAK5819367.1"/>
    </source>
</evidence>
<reference evidence="1 2" key="1">
    <citation type="submission" date="2023-03" db="EMBL/GenBank/DDBJ databases">
        <title>WGS of Gossypium arboreum.</title>
        <authorList>
            <person name="Yu D."/>
        </authorList>
    </citation>
    <scope>NUCLEOTIDE SEQUENCE [LARGE SCALE GENOMIC DNA]</scope>
    <source>
        <tissue evidence="1">Leaf</tissue>
    </source>
</reference>
<keyword evidence="2" id="KW-1185">Reference proteome</keyword>
<name>A0ABR0PDI1_GOSAR</name>
<evidence type="ECO:0000313" key="2">
    <source>
        <dbReference type="Proteomes" id="UP001358586"/>
    </source>
</evidence>
<dbReference type="InterPro" id="IPR012337">
    <property type="entry name" value="RNaseH-like_sf"/>
</dbReference>
<gene>
    <name evidence="1" type="ORF">PVK06_024358</name>
</gene>
<dbReference type="Proteomes" id="UP001358586">
    <property type="component" value="Chromosome 7"/>
</dbReference>